<organism evidence="2 3">
    <name type="scientific">Pycnococcus provasolii</name>
    <dbReference type="NCBI Taxonomy" id="41880"/>
    <lineage>
        <taxon>Eukaryota</taxon>
        <taxon>Viridiplantae</taxon>
        <taxon>Chlorophyta</taxon>
        <taxon>Pseudoscourfieldiophyceae</taxon>
        <taxon>Pseudoscourfieldiales</taxon>
        <taxon>Pycnococcaceae</taxon>
        <taxon>Pycnococcus</taxon>
    </lineage>
</organism>
<dbReference type="InterPro" id="IPR039987">
    <property type="entry name" value="PGRL1"/>
</dbReference>
<dbReference type="Proteomes" id="UP000660262">
    <property type="component" value="Unassembled WGS sequence"/>
</dbReference>
<protein>
    <submittedName>
        <fullName evidence="2">Uncharacterized protein</fullName>
    </submittedName>
</protein>
<feature type="region of interest" description="Disordered" evidence="1">
    <location>
        <begin position="1"/>
        <end position="67"/>
    </location>
</feature>
<accession>A0A830HCF0</accession>
<dbReference type="PANTHER" id="PTHR31032:SF2">
    <property type="entry name" value="PGR5-LIKE A PROTEIN"/>
    <property type="match status" value="1"/>
</dbReference>
<evidence type="ECO:0000313" key="2">
    <source>
        <dbReference type="EMBL" id="GHP04695.1"/>
    </source>
</evidence>
<dbReference type="GO" id="GO:0016730">
    <property type="term" value="F:oxidoreductase activity, acting on iron-sulfur proteins as donors"/>
    <property type="evidence" value="ECO:0007669"/>
    <property type="project" value="InterPro"/>
</dbReference>
<reference evidence="2" key="1">
    <citation type="submission" date="2020-10" db="EMBL/GenBank/DDBJ databases">
        <title>Unveiling of a novel bifunctional photoreceptor, Dualchrome1, isolated from a cosmopolitan green alga.</title>
        <authorList>
            <person name="Suzuki S."/>
            <person name="Kawachi M."/>
        </authorList>
    </citation>
    <scope>NUCLEOTIDE SEQUENCE</scope>
    <source>
        <strain evidence="2">NIES 2893</strain>
    </source>
</reference>
<evidence type="ECO:0000313" key="3">
    <source>
        <dbReference type="Proteomes" id="UP000660262"/>
    </source>
</evidence>
<dbReference type="AlphaFoldDB" id="A0A830HCF0"/>
<gene>
    <name evidence="2" type="ORF">PPROV_000344800</name>
</gene>
<sequence length="302" mass="32141">MAGTTTPMTPHFPHINPFMRIQDVHESQLDGASQRNESGDSSHDGGGGGGGGDSDDDDDSSVRPLGQFCVRPNSSIDEADVAELETMYTHAKEEFHSGQAIVDDAHFDSLERRLRALDSETVQRGPRCSLRRMRTYSDAVPDSEQLASLYGVWRTLGATAALLAAGGISRILSIPEDGAMAVVVATAAVLGAMPMGMAAKRSLTRLDSGAVVALRGPCPSCGEEVYTFIDLPARVKAIEAKAMTGGRPFEVTRASECHVCGSNIVFVASPLEETKSAGLYGRIYVKGRGRTKEDYDGSSRDA</sequence>
<comment type="caution">
    <text evidence="2">The sequence shown here is derived from an EMBL/GenBank/DDBJ whole genome shotgun (WGS) entry which is preliminary data.</text>
</comment>
<keyword evidence="3" id="KW-1185">Reference proteome</keyword>
<proteinExistence type="predicted"/>
<dbReference type="GO" id="GO:0009773">
    <property type="term" value="P:photosynthetic electron transport in photosystem I"/>
    <property type="evidence" value="ECO:0007669"/>
    <property type="project" value="InterPro"/>
</dbReference>
<dbReference type="PANTHER" id="PTHR31032">
    <property type="entry name" value="PGR5-LIKE PROTEIN 1B, CHLOROPLASTIC"/>
    <property type="match status" value="1"/>
</dbReference>
<dbReference type="EMBL" id="BNJQ01000008">
    <property type="protein sequence ID" value="GHP04695.1"/>
    <property type="molecule type" value="Genomic_DNA"/>
</dbReference>
<dbReference type="OrthoDB" id="38589at2759"/>
<name>A0A830HCF0_9CHLO</name>
<dbReference type="GO" id="GO:0009535">
    <property type="term" value="C:chloroplast thylakoid membrane"/>
    <property type="evidence" value="ECO:0007669"/>
    <property type="project" value="InterPro"/>
</dbReference>
<evidence type="ECO:0000256" key="1">
    <source>
        <dbReference type="SAM" id="MobiDB-lite"/>
    </source>
</evidence>